<comment type="caution">
    <text evidence="2">The sequence shown here is derived from an EMBL/GenBank/DDBJ whole genome shotgun (WGS) entry which is preliminary data.</text>
</comment>
<organism evidence="2 3">
    <name type="scientific">Kitasatospora indigofera</name>
    <dbReference type="NCBI Taxonomy" id="67307"/>
    <lineage>
        <taxon>Bacteria</taxon>
        <taxon>Bacillati</taxon>
        <taxon>Actinomycetota</taxon>
        <taxon>Actinomycetes</taxon>
        <taxon>Kitasatosporales</taxon>
        <taxon>Streptomycetaceae</taxon>
        <taxon>Kitasatospora</taxon>
    </lineage>
</organism>
<dbReference type="EMBL" id="BNBO01000050">
    <property type="protein sequence ID" value="GHH81063.1"/>
    <property type="molecule type" value="Genomic_DNA"/>
</dbReference>
<gene>
    <name evidence="2" type="ORF">GCM10018781_62840</name>
</gene>
<name>A0A919GBC4_9ACTN</name>
<sequence>MPPRAAGGAPAREPAAVTTTGMTPAAATAGGPATATPTAGLPVRSTLSPLAHPGRQAPPDNRGGPPVTVRYDMGAHPG</sequence>
<evidence type="ECO:0000313" key="2">
    <source>
        <dbReference type="EMBL" id="GHH81063.1"/>
    </source>
</evidence>
<feature type="compositionally biased region" description="Low complexity" evidence="1">
    <location>
        <begin position="1"/>
        <end position="40"/>
    </location>
</feature>
<evidence type="ECO:0000256" key="1">
    <source>
        <dbReference type="SAM" id="MobiDB-lite"/>
    </source>
</evidence>
<evidence type="ECO:0000313" key="3">
    <source>
        <dbReference type="Proteomes" id="UP000617734"/>
    </source>
</evidence>
<accession>A0A919GBC4</accession>
<dbReference type="Proteomes" id="UP000617734">
    <property type="component" value="Unassembled WGS sequence"/>
</dbReference>
<dbReference type="AlphaFoldDB" id="A0A919GBC4"/>
<reference evidence="2" key="2">
    <citation type="submission" date="2020-09" db="EMBL/GenBank/DDBJ databases">
        <authorList>
            <person name="Sun Q."/>
            <person name="Ohkuma M."/>
        </authorList>
    </citation>
    <scope>NUCLEOTIDE SEQUENCE</scope>
    <source>
        <strain evidence="2">JCM 4646</strain>
    </source>
</reference>
<feature type="region of interest" description="Disordered" evidence="1">
    <location>
        <begin position="1"/>
        <end position="78"/>
    </location>
</feature>
<proteinExistence type="predicted"/>
<protein>
    <submittedName>
        <fullName evidence="2">Uncharacterized protein</fullName>
    </submittedName>
</protein>
<keyword evidence="3" id="KW-1185">Reference proteome</keyword>
<reference evidence="2" key="1">
    <citation type="journal article" date="2014" name="Int. J. Syst. Evol. Microbiol.">
        <title>Complete genome sequence of Corynebacterium casei LMG S-19264T (=DSM 44701T), isolated from a smear-ripened cheese.</title>
        <authorList>
            <consortium name="US DOE Joint Genome Institute (JGI-PGF)"/>
            <person name="Walter F."/>
            <person name="Albersmeier A."/>
            <person name="Kalinowski J."/>
            <person name="Ruckert C."/>
        </authorList>
    </citation>
    <scope>NUCLEOTIDE SEQUENCE</scope>
    <source>
        <strain evidence="2">JCM 4646</strain>
    </source>
</reference>